<evidence type="ECO:0000313" key="11">
    <source>
        <dbReference type="EMBL" id="GMM38659.1"/>
    </source>
</evidence>
<keyword evidence="8 9" id="KW-0539">Nucleus</keyword>
<proteinExistence type="inferred from homology"/>
<evidence type="ECO:0000256" key="8">
    <source>
        <dbReference type="ARBA" id="ARBA00023242"/>
    </source>
</evidence>
<evidence type="ECO:0000256" key="2">
    <source>
        <dbReference type="ARBA" id="ARBA00010916"/>
    </source>
</evidence>
<evidence type="ECO:0000256" key="9">
    <source>
        <dbReference type="RuleBase" id="RU368022"/>
    </source>
</evidence>
<dbReference type="GO" id="GO:0005634">
    <property type="term" value="C:nucleus"/>
    <property type="evidence" value="ECO:0007669"/>
    <property type="project" value="UniProtKB-SubCell"/>
</dbReference>
<dbReference type="RefSeq" id="XP_064855654.1">
    <property type="nucleotide sequence ID" value="XM_064999582.1"/>
</dbReference>
<keyword evidence="5 9" id="KW-0805">Transcription regulation</keyword>
<keyword evidence="9" id="KW-0234">DNA repair</keyword>
<dbReference type="EMBL" id="BTFZ01000020">
    <property type="protein sequence ID" value="GMM38659.1"/>
    <property type="molecule type" value="Genomic_DNA"/>
</dbReference>
<keyword evidence="4 9" id="KW-0156">Chromatin regulator</keyword>
<dbReference type="Proteomes" id="UP001360560">
    <property type="component" value="Unassembled WGS sequence"/>
</dbReference>
<comment type="function">
    <text evidence="9">Component of the NuA4 histone acetyltransferase complex which is involved in transcriptional activation of selected genes principally by acetylation of nucleosomal histone H4 and H2A. The NuA4 complex is also involved in DNA repair.</text>
</comment>
<sequence length="156" mass="17546">MSDAKQTEYEKLKKKLHQSILDKKNIDKELTQIEEDIYGKETLYLTNTYHHSYGNIIKGFDNFLKTGGQSAGHHSGLSSRRRTSFTDDDRIFSLSSAVYVKHLQRKNRDADDGAGNIGEQLDDMDDEDDEDQSASASMASSSSSSSSSSRKRKRDV</sequence>
<evidence type="ECO:0000256" key="10">
    <source>
        <dbReference type="SAM" id="MobiDB-lite"/>
    </source>
</evidence>
<keyword evidence="12" id="KW-1185">Reference proteome</keyword>
<name>A0AAV5QV22_9ASCO</name>
<dbReference type="AlphaFoldDB" id="A0AAV5QV22"/>
<comment type="subcellular location">
    <subcellularLocation>
        <location evidence="1 9">Nucleus</location>
    </subcellularLocation>
</comment>
<keyword evidence="6" id="KW-0175">Coiled coil</keyword>
<evidence type="ECO:0000256" key="4">
    <source>
        <dbReference type="ARBA" id="ARBA00022853"/>
    </source>
</evidence>
<dbReference type="GO" id="GO:0006281">
    <property type="term" value="P:DNA repair"/>
    <property type="evidence" value="ECO:0007669"/>
    <property type="project" value="UniProtKB-UniRule"/>
</dbReference>
<reference evidence="11 12" key="1">
    <citation type="journal article" date="2023" name="Elife">
        <title>Identification of key yeast species and microbe-microbe interactions impacting larval growth of Drosophila in the wild.</title>
        <authorList>
            <person name="Mure A."/>
            <person name="Sugiura Y."/>
            <person name="Maeda R."/>
            <person name="Honda K."/>
            <person name="Sakurai N."/>
            <person name="Takahashi Y."/>
            <person name="Watada M."/>
            <person name="Katoh T."/>
            <person name="Gotoh A."/>
            <person name="Gotoh Y."/>
            <person name="Taniguchi I."/>
            <person name="Nakamura K."/>
            <person name="Hayashi T."/>
            <person name="Katayama T."/>
            <person name="Uemura T."/>
            <person name="Hattori Y."/>
        </authorList>
    </citation>
    <scope>NUCLEOTIDE SEQUENCE [LARGE SCALE GENOMIC DNA]</scope>
    <source>
        <strain evidence="11 12">SC-9</strain>
    </source>
</reference>
<protein>
    <recommendedName>
        <fullName evidence="3 9">Chromatin modification-related protein EAF6</fullName>
    </recommendedName>
</protein>
<comment type="caution">
    <text evidence="11">The sequence shown here is derived from an EMBL/GenBank/DDBJ whole genome shotgun (WGS) entry which is preliminary data.</text>
</comment>
<dbReference type="GeneID" id="90076647"/>
<organism evidence="11 12">
    <name type="scientific">Saccharomycopsis crataegensis</name>
    <dbReference type="NCBI Taxonomy" id="43959"/>
    <lineage>
        <taxon>Eukaryota</taxon>
        <taxon>Fungi</taxon>
        <taxon>Dikarya</taxon>
        <taxon>Ascomycota</taxon>
        <taxon>Saccharomycotina</taxon>
        <taxon>Saccharomycetes</taxon>
        <taxon>Saccharomycopsidaceae</taxon>
        <taxon>Saccharomycopsis</taxon>
    </lineage>
</organism>
<evidence type="ECO:0000256" key="7">
    <source>
        <dbReference type="ARBA" id="ARBA00023163"/>
    </source>
</evidence>
<feature type="region of interest" description="Disordered" evidence="10">
    <location>
        <begin position="104"/>
        <end position="156"/>
    </location>
</feature>
<dbReference type="InterPro" id="IPR015418">
    <property type="entry name" value="Eaf6"/>
</dbReference>
<dbReference type="GO" id="GO:0035267">
    <property type="term" value="C:NuA4 histone acetyltransferase complex"/>
    <property type="evidence" value="ECO:0007669"/>
    <property type="project" value="UniProtKB-UniRule"/>
</dbReference>
<feature type="compositionally biased region" description="Low complexity" evidence="10">
    <location>
        <begin position="133"/>
        <end position="148"/>
    </location>
</feature>
<gene>
    <name evidence="11" type="ORF">DASC09_059980</name>
</gene>
<accession>A0AAV5QV22</accession>
<keyword evidence="7 9" id="KW-0804">Transcription</keyword>
<comment type="similarity">
    <text evidence="2 9">Belongs to the EAF6 family.</text>
</comment>
<keyword evidence="9" id="KW-0227">DNA damage</keyword>
<evidence type="ECO:0000256" key="6">
    <source>
        <dbReference type="ARBA" id="ARBA00023054"/>
    </source>
</evidence>
<evidence type="ECO:0000256" key="3">
    <source>
        <dbReference type="ARBA" id="ARBA00018504"/>
    </source>
</evidence>
<dbReference type="Pfam" id="PF09340">
    <property type="entry name" value="NuA4"/>
    <property type="match status" value="1"/>
</dbReference>
<dbReference type="PANTHER" id="PTHR13476">
    <property type="entry name" value="CHROMATIN MODIFICATION-RELATED PROTEIN MEAF6"/>
    <property type="match status" value="1"/>
</dbReference>
<feature type="compositionally biased region" description="Acidic residues" evidence="10">
    <location>
        <begin position="120"/>
        <end position="132"/>
    </location>
</feature>
<comment type="subunit">
    <text evidence="9">Component of the NuA4 histone acetyltransferase complex.</text>
</comment>
<evidence type="ECO:0000313" key="12">
    <source>
        <dbReference type="Proteomes" id="UP001360560"/>
    </source>
</evidence>
<evidence type="ECO:0000256" key="1">
    <source>
        <dbReference type="ARBA" id="ARBA00004123"/>
    </source>
</evidence>
<dbReference type="GO" id="GO:0006325">
    <property type="term" value="P:chromatin organization"/>
    <property type="evidence" value="ECO:0007669"/>
    <property type="project" value="UniProtKB-KW"/>
</dbReference>
<evidence type="ECO:0000256" key="5">
    <source>
        <dbReference type="ARBA" id="ARBA00023015"/>
    </source>
</evidence>